<proteinExistence type="predicted"/>
<evidence type="ECO:0000256" key="1">
    <source>
        <dbReference type="SAM" id="MobiDB-lite"/>
    </source>
</evidence>
<reference evidence="2" key="1">
    <citation type="submission" date="2022-05" db="EMBL/GenBank/DDBJ databases">
        <title>The Musa troglodytarum L. genome provides insights into the mechanism of non-climacteric behaviour and enrichment of carotenoids.</title>
        <authorList>
            <person name="Wang J."/>
        </authorList>
    </citation>
    <scope>NUCLEOTIDE SEQUENCE</scope>
    <source>
        <tissue evidence="2">Leaf</tissue>
    </source>
</reference>
<dbReference type="EMBL" id="CP097510">
    <property type="protein sequence ID" value="URE37630.1"/>
    <property type="molecule type" value="Genomic_DNA"/>
</dbReference>
<feature type="non-terminal residue" evidence="2">
    <location>
        <position position="1"/>
    </location>
</feature>
<accession>A0A9E7HQI7</accession>
<dbReference type="Proteomes" id="UP001055439">
    <property type="component" value="Chromosome 8"/>
</dbReference>
<keyword evidence="3" id="KW-1185">Reference proteome</keyword>
<evidence type="ECO:0000313" key="3">
    <source>
        <dbReference type="Proteomes" id="UP001055439"/>
    </source>
</evidence>
<protein>
    <submittedName>
        <fullName evidence="2">Uncharacterized protein</fullName>
    </submittedName>
</protein>
<feature type="region of interest" description="Disordered" evidence="1">
    <location>
        <begin position="42"/>
        <end position="89"/>
    </location>
</feature>
<organism evidence="2 3">
    <name type="scientific">Musa troglodytarum</name>
    <name type="common">fe'i banana</name>
    <dbReference type="NCBI Taxonomy" id="320322"/>
    <lineage>
        <taxon>Eukaryota</taxon>
        <taxon>Viridiplantae</taxon>
        <taxon>Streptophyta</taxon>
        <taxon>Embryophyta</taxon>
        <taxon>Tracheophyta</taxon>
        <taxon>Spermatophyta</taxon>
        <taxon>Magnoliopsida</taxon>
        <taxon>Liliopsida</taxon>
        <taxon>Zingiberales</taxon>
        <taxon>Musaceae</taxon>
        <taxon>Musa</taxon>
    </lineage>
</organism>
<feature type="compositionally biased region" description="Basic and acidic residues" evidence="1">
    <location>
        <begin position="61"/>
        <end position="72"/>
    </location>
</feature>
<evidence type="ECO:0000313" key="2">
    <source>
        <dbReference type="EMBL" id="URE37630.1"/>
    </source>
</evidence>
<gene>
    <name evidence="2" type="ORF">MUK42_16951</name>
</gene>
<sequence>HTPFVSRAYYEAVGVRGRRVREYKCAKTVLYVRFAADQRRFRKTSGRHPALGGSRQRRSSRTADDVKGDVSRDAGSAPSDVYIRDSSPK</sequence>
<dbReference type="AlphaFoldDB" id="A0A9E7HQI7"/>
<name>A0A9E7HQI7_9LILI</name>